<dbReference type="Pfam" id="PF06831">
    <property type="entry name" value="H2TH"/>
    <property type="match status" value="1"/>
</dbReference>
<gene>
    <name evidence="11" type="ORF">ADIARSV_1209</name>
</gene>
<dbReference type="RefSeq" id="WP_016194450.1">
    <property type="nucleotide sequence ID" value="NZ_AQPN01000045.1"/>
</dbReference>
<dbReference type="SMART" id="SM01232">
    <property type="entry name" value="H2TH"/>
    <property type="match status" value="1"/>
</dbReference>
<evidence type="ECO:0000259" key="10">
    <source>
        <dbReference type="PROSITE" id="PS51068"/>
    </source>
</evidence>
<dbReference type="EMBL" id="AQPN01000045">
    <property type="protein sequence ID" value="EOR95603.1"/>
    <property type="molecule type" value="Genomic_DNA"/>
</dbReference>
<dbReference type="SUPFAM" id="SSF46946">
    <property type="entry name" value="S13-like H2TH domain"/>
    <property type="match status" value="1"/>
</dbReference>
<keyword evidence="3" id="KW-0227">DNA damage</keyword>
<keyword evidence="6" id="KW-0234">DNA repair</keyword>
<dbReference type="InterPro" id="IPR015886">
    <property type="entry name" value="H2TH_FPG"/>
</dbReference>
<dbReference type="SMART" id="SM00898">
    <property type="entry name" value="Fapy_DNA_glyco"/>
    <property type="match status" value="1"/>
</dbReference>
<proteinExistence type="inferred from homology"/>
<evidence type="ECO:0000256" key="3">
    <source>
        <dbReference type="ARBA" id="ARBA00022763"/>
    </source>
</evidence>
<keyword evidence="11" id="KW-0540">Nuclease</keyword>
<dbReference type="GO" id="GO:0003906">
    <property type="term" value="F:DNA-(apurinic or apyrimidinic site) endonuclease activity"/>
    <property type="evidence" value="ECO:0007669"/>
    <property type="project" value="InterPro"/>
</dbReference>
<keyword evidence="9" id="KW-0326">Glycosidase</keyword>
<dbReference type="PROSITE" id="PS51068">
    <property type="entry name" value="FPG_CAT"/>
    <property type="match status" value="1"/>
</dbReference>
<keyword evidence="4" id="KW-0378">Hydrolase</keyword>
<dbReference type="Gene3D" id="1.10.8.50">
    <property type="match status" value="1"/>
</dbReference>
<evidence type="ECO:0000256" key="7">
    <source>
        <dbReference type="ARBA" id="ARBA00023239"/>
    </source>
</evidence>
<keyword evidence="11" id="KW-0255">Endonuclease</keyword>
<dbReference type="PANTHER" id="PTHR22993">
    <property type="entry name" value="FORMAMIDOPYRIMIDINE-DNA GLYCOSYLASE"/>
    <property type="match status" value="1"/>
</dbReference>
<protein>
    <submittedName>
        <fullName evidence="11">Endonuclease</fullName>
    </submittedName>
</protein>
<dbReference type="SUPFAM" id="SSF81624">
    <property type="entry name" value="N-terminal domain of MutM-like DNA repair proteins"/>
    <property type="match status" value="1"/>
</dbReference>
<dbReference type="Gene3D" id="3.20.190.10">
    <property type="entry name" value="MutM-like, N-terminal"/>
    <property type="match status" value="1"/>
</dbReference>
<accession>R9GVA4</accession>
<dbReference type="InterPro" id="IPR035937">
    <property type="entry name" value="FPG_N"/>
</dbReference>
<evidence type="ECO:0000256" key="9">
    <source>
        <dbReference type="ARBA" id="ARBA00023295"/>
    </source>
</evidence>
<dbReference type="AlphaFoldDB" id="R9GVA4"/>
<dbReference type="GO" id="GO:0003684">
    <property type="term" value="F:damaged DNA binding"/>
    <property type="evidence" value="ECO:0007669"/>
    <property type="project" value="InterPro"/>
</dbReference>
<keyword evidence="8" id="KW-0511">Multifunctional enzyme</keyword>
<dbReference type="STRING" id="1150600.ADIARSV_1209"/>
<evidence type="ECO:0000313" key="12">
    <source>
        <dbReference type="Proteomes" id="UP000014174"/>
    </source>
</evidence>
<evidence type="ECO:0000256" key="4">
    <source>
        <dbReference type="ARBA" id="ARBA00022801"/>
    </source>
</evidence>
<name>R9GVA4_9SPHI</name>
<dbReference type="GO" id="GO:0006284">
    <property type="term" value="P:base-excision repair"/>
    <property type="evidence" value="ECO:0007669"/>
    <property type="project" value="InterPro"/>
</dbReference>
<evidence type="ECO:0000256" key="1">
    <source>
        <dbReference type="ARBA" id="ARBA00001668"/>
    </source>
</evidence>
<dbReference type="PANTHER" id="PTHR22993:SF9">
    <property type="entry name" value="FORMAMIDOPYRIMIDINE-DNA GLYCOSYLASE"/>
    <property type="match status" value="1"/>
</dbReference>
<dbReference type="GO" id="GO:0016829">
    <property type="term" value="F:lyase activity"/>
    <property type="evidence" value="ECO:0007669"/>
    <property type="project" value="UniProtKB-KW"/>
</dbReference>
<dbReference type="OrthoDB" id="9800855at2"/>
<evidence type="ECO:0000256" key="2">
    <source>
        <dbReference type="ARBA" id="ARBA00009409"/>
    </source>
</evidence>
<comment type="catalytic activity">
    <reaction evidence="1">
        <text>Hydrolysis of DNA containing ring-opened 7-methylguanine residues, releasing 2,6-diamino-4-hydroxy-5-(N-methyl)formamidopyrimidine.</text>
        <dbReference type="EC" id="3.2.2.23"/>
    </reaction>
</comment>
<keyword evidence="12" id="KW-1185">Reference proteome</keyword>
<organism evidence="11 12">
    <name type="scientific">Arcticibacter svalbardensis MN12-7</name>
    <dbReference type="NCBI Taxonomy" id="1150600"/>
    <lineage>
        <taxon>Bacteria</taxon>
        <taxon>Pseudomonadati</taxon>
        <taxon>Bacteroidota</taxon>
        <taxon>Sphingobacteriia</taxon>
        <taxon>Sphingobacteriales</taxon>
        <taxon>Sphingobacteriaceae</taxon>
        <taxon>Arcticibacter</taxon>
    </lineage>
</organism>
<dbReference type="InterPro" id="IPR012319">
    <property type="entry name" value="FPG_cat"/>
</dbReference>
<sequence>MPEGPSIVFLREKVMPFISRKVVAVDGDAHKFDKELLINCPLLNVMTYGKEFLLCFPDMTVRIHFQLFGSYTINERKKGKLRLGLYFNGDQELNFYSCDVSLLTAPLNTIYDWSVEVMHEDWNPANALKKLQAKPKVMIADALLDQSIFAGVGNTIKDELLYDAKVHPESLIENIPKAMLKELTDDCVAKSFQYLDWEKADRPKGFLMVHRQKECPVDHKFLTVKEVGKAKRKSYFCDICQKLYGSIKK</sequence>
<dbReference type="InterPro" id="IPR010979">
    <property type="entry name" value="Ribosomal_uS13-like_H2TH"/>
</dbReference>
<keyword evidence="5" id="KW-0238">DNA-binding</keyword>
<dbReference type="Proteomes" id="UP000014174">
    <property type="component" value="Unassembled WGS sequence"/>
</dbReference>
<dbReference type="GO" id="GO:0008270">
    <property type="term" value="F:zinc ion binding"/>
    <property type="evidence" value="ECO:0007669"/>
    <property type="project" value="InterPro"/>
</dbReference>
<evidence type="ECO:0000256" key="8">
    <source>
        <dbReference type="ARBA" id="ARBA00023268"/>
    </source>
</evidence>
<feature type="domain" description="Formamidopyrimidine-DNA glycosylase catalytic" evidence="10">
    <location>
        <begin position="2"/>
        <end position="94"/>
    </location>
</feature>
<comment type="caution">
    <text evidence="11">The sequence shown here is derived from an EMBL/GenBank/DDBJ whole genome shotgun (WGS) entry which is preliminary data.</text>
</comment>
<reference evidence="11 12" key="1">
    <citation type="journal article" date="2013" name="Genome Announc.">
        <title>Draft Genome Sequence of Arcticibacter svalbardensis Strain MN12-7T, a Member of the Family Sphingobacteriaceae Isolated from an Arctic Soil Sample.</title>
        <authorList>
            <person name="Shivaji S."/>
            <person name="Ara S."/>
            <person name="Prasad S."/>
            <person name="Manasa B.P."/>
            <person name="Begum Z."/>
            <person name="Singh A."/>
            <person name="Kumar Pinnaka A."/>
        </authorList>
    </citation>
    <scope>NUCLEOTIDE SEQUENCE [LARGE SCALE GENOMIC DNA]</scope>
    <source>
        <strain evidence="11 12">MN12-7</strain>
    </source>
</reference>
<dbReference type="GO" id="GO:0008534">
    <property type="term" value="F:oxidized purine nucleobase lesion DNA N-glycosylase activity"/>
    <property type="evidence" value="ECO:0007669"/>
    <property type="project" value="UniProtKB-EC"/>
</dbReference>
<evidence type="ECO:0000313" key="11">
    <source>
        <dbReference type="EMBL" id="EOR95603.1"/>
    </source>
</evidence>
<dbReference type="eggNOG" id="COG0266">
    <property type="taxonomic scope" value="Bacteria"/>
</dbReference>
<evidence type="ECO:0000256" key="5">
    <source>
        <dbReference type="ARBA" id="ARBA00023125"/>
    </source>
</evidence>
<keyword evidence="7" id="KW-0456">Lyase</keyword>
<evidence type="ECO:0000256" key="6">
    <source>
        <dbReference type="ARBA" id="ARBA00023204"/>
    </source>
</evidence>
<comment type="similarity">
    <text evidence="2">Belongs to the FPG family.</text>
</comment>